<dbReference type="GO" id="GO:0098046">
    <property type="term" value="C:type V protein secretion system complex"/>
    <property type="evidence" value="ECO:0007669"/>
    <property type="project" value="TreeGrafter"/>
</dbReference>
<dbReference type="InterPro" id="IPR005565">
    <property type="entry name" value="Hemolysn_activator_HlyB_C"/>
</dbReference>
<dbReference type="PANTHER" id="PTHR34597">
    <property type="entry name" value="SLR1661 PROTEIN"/>
    <property type="match status" value="1"/>
</dbReference>
<dbReference type="Gene3D" id="2.40.160.50">
    <property type="entry name" value="membrane protein fhac: a member of the omp85/tpsb transporter family"/>
    <property type="match status" value="1"/>
</dbReference>
<dbReference type="OrthoDB" id="546284at2"/>
<feature type="domain" description="Haemolysin activator HlyB C-terminal" evidence="1">
    <location>
        <begin position="194"/>
        <end position="505"/>
    </location>
</feature>
<dbReference type="InterPro" id="IPR051544">
    <property type="entry name" value="TPS_OM_transporter"/>
</dbReference>
<comment type="caution">
    <text evidence="2">The sequence shown here is derived from an EMBL/GenBank/DDBJ whole genome shotgun (WGS) entry which is preliminary data.</text>
</comment>
<evidence type="ECO:0000313" key="2">
    <source>
        <dbReference type="EMBL" id="KGG09143.1"/>
    </source>
</evidence>
<dbReference type="EMBL" id="JNAS01000002">
    <property type="protein sequence ID" value="KGG09143.1"/>
    <property type="molecule type" value="Genomic_DNA"/>
</dbReference>
<sequence>MFFLPILLSYEPNNIDLPLKSPFELKEDKKSKTKIEDKDNNLKNYNLDSDLLDKYISKWLPRIQGEIPYSSSKINRLLTSCKKTSREETLNSCAAKLNAQLISDGYTNSRVYTLLEGKNGTLDVIMGKIVELKIRSSNKVIQQKVYEKLKDLNGQILHQPTLQAKISEAKEIKNVGQISGDIGRLGSDPTKAIVKINATYMPSDWQRQINIRNDGSPGTGQFRNIGTFVKTDIFTKNDMYIGMIELNTDQDVEVGSQLYSSTYVLPINQKLNLTNSFAYSRSDMVEFDGDLKSLRFDALQFNFQLDRAIMNNENGTLSTFASLSNGKTESFFGGVLTPLVTGANTDGFVNTGSIKAGINFTKIKNNKSWSGSFFGNQGLAFFSKDIQLDDFALNGIYPGESKAIGSNINFSWTLKPGIGLNLSSSAQLALNPLTSGMSFSLGGSSGLKGLPSSLTSGDSGWQQTIEAVFTPYQKGVNAFQLVPFLGYGEVNTKVNNISTDDSAGSGGILLRSINSNKIYELGFYKFINTKDNSGIWNNWMLGDGIFSSFTINF</sequence>
<dbReference type="eggNOG" id="COG2831">
    <property type="taxonomic scope" value="Bacteria"/>
</dbReference>
<dbReference type="STRING" id="59926.EV02_1822"/>
<protein>
    <recommendedName>
        <fullName evidence="1">Haemolysin activator HlyB C-terminal domain-containing protein</fullName>
    </recommendedName>
</protein>
<gene>
    <name evidence="2" type="ORF">EV02_1822</name>
</gene>
<dbReference type="RefSeq" id="WP_032520361.1">
    <property type="nucleotide sequence ID" value="NZ_CP138981.1"/>
</dbReference>
<dbReference type="GO" id="GO:0008320">
    <property type="term" value="F:protein transmembrane transporter activity"/>
    <property type="evidence" value="ECO:0007669"/>
    <property type="project" value="TreeGrafter"/>
</dbReference>
<dbReference type="GO" id="GO:0046819">
    <property type="term" value="P:protein secretion by the type V secretion system"/>
    <property type="evidence" value="ECO:0007669"/>
    <property type="project" value="TreeGrafter"/>
</dbReference>
<evidence type="ECO:0000259" key="1">
    <source>
        <dbReference type="Pfam" id="PF03865"/>
    </source>
</evidence>
<reference evidence="3" key="1">
    <citation type="journal article" date="2014" name="Sci. Data">
        <title>Genomes of diverse isolates of the marine cyanobacterium Prochlorococcus.</title>
        <authorList>
            <person name="Biller S."/>
            <person name="Berube P."/>
            <person name="Thompson J."/>
            <person name="Kelly L."/>
            <person name="Roggensack S."/>
            <person name="Awad L."/>
            <person name="Roache-Johnson K."/>
            <person name="Ding H."/>
            <person name="Giovannoni S.J."/>
            <person name="Moore L.R."/>
            <person name="Chisholm S.W."/>
        </authorList>
    </citation>
    <scope>NUCLEOTIDE SEQUENCE [LARGE SCALE GENOMIC DNA]</scope>
    <source>
        <strain evidence="3">SB</strain>
    </source>
</reference>
<dbReference type="PANTHER" id="PTHR34597:SF3">
    <property type="entry name" value="OUTER MEMBRANE TRANSPORTER CDIB"/>
    <property type="match status" value="1"/>
</dbReference>
<proteinExistence type="predicted"/>
<accession>A0A0A2B505</accession>
<name>A0A0A2B505_PROMR</name>
<dbReference type="Proteomes" id="UP000030345">
    <property type="component" value="Unassembled WGS sequence"/>
</dbReference>
<organism evidence="2 3">
    <name type="scientific">Prochlorococcus marinus str. SB</name>
    <dbReference type="NCBI Taxonomy" id="59926"/>
    <lineage>
        <taxon>Bacteria</taxon>
        <taxon>Bacillati</taxon>
        <taxon>Cyanobacteriota</taxon>
        <taxon>Cyanophyceae</taxon>
        <taxon>Synechococcales</taxon>
        <taxon>Prochlorococcaceae</taxon>
        <taxon>Prochlorococcus</taxon>
    </lineage>
</organism>
<dbReference type="AlphaFoldDB" id="A0A0A2B505"/>
<dbReference type="Pfam" id="PF03865">
    <property type="entry name" value="ShlB"/>
    <property type="match status" value="1"/>
</dbReference>
<evidence type="ECO:0000313" key="3">
    <source>
        <dbReference type="Proteomes" id="UP000030345"/>
    </source>
</evidence>